<dbReference type="AlphaFoldDB" id="A0A495D4P2"/>
<name>A0A495D4P2_9PROT</name>
<reference evidence="2 3" key="1">
    <citation type="submission" date="2018-10" db="EMBL/GenBank/DDBJ databases">
        <title>Genomic Encyclopedia of Type Strains, Phase IV (KMG-IV): sequencing the most valuable type-strain genomes for metagenomic binning, comparative biology and taxonomic classification.</title>
        <authorList>
            <person name="Goeker M."/>
        </authorList>
    </citation>
    <scope>NUCLEOTIDE SEQUENCE [LARGE SCALE GENOMIC DNA]</scope>
    <source>
        <strain evidence="2 3">DSM 4734</strain>
    </source>
</reference>
<dbReference type="Pfam" id="PF13460">
    <property type="entry name" value="NAD_binding_10"/>
    <property type="match status" value="1"/>
</dbReference>
<dbReference type="OrthoDB" id="109735at2"/>
<organism evidence="2 3">
    <name type="scientific">Maricaulis maris</name>
    <dbReference type="NCBI Taxonomy" id="74318"/>
    <lineage>
        <taxon>Bacteria</taxon>
        <taxon>Pseudomonadati</taxon>
        <taxon>Pseudomonadota</taxon>
        <taxon>Alphaproteobacteria</taxon>
        <taxon>Maricaulales</taxon>
        <taxon>Maricaulaceae</taxon>
        <taxon>Maricaulis</taxon>
    </lineage>
</organism>
<dbReference type="InterPro" id="IPR016040">
    <property type="entry name" value="NAD(P)-bd_dom"/>
</dbReference>
<comment type="caution">
    <text evidence="2">The sequence shown here is derived from an EMBL/GenBank/DDBJ whole genome shotgun (WGS) entry which is preliminary data.</text>
</comment>
<feature type="domain" description="NAD(P)-binding" evidence="1">
    <location>
        <begin position="14"/>
        <end position="172"/>
    </location>
</feature>
<evidence type="ECO:0000259" key="1">
    <source>
        <dbReference type="Pfam" id="PF13460"/>
    </source>
</evidence>
<dbReference type="Gene3D" id="3.40.50.720">
    <property type="entry name" value="NAD(P)-binding Rossmann-like Domain"/>
    <property type="match status" value="1"/>
</dbReference>
<proteinExistence type="predicted"/>
<dbReference type="Gene3D" id="3.90.25.10">
    <property type="entry name" value="UDP-galactose 4-epimerase, domain 1"/>
    <property type="match status" value="1"/>
</dbReference>
<sequence length="285" mass="30717">MTAIDPSADILVLGATGKTGRLIVNALQSRNIPVRPGSRDAERPFSWQDRDGWDHALQGVRSVYIAYAPDLAVPGAPEDIAAFTDRARKAGVEQLVLLSGRGEPEAEASETIIRQSGLRWTVIRSSWFFQNFDQGAFQPMVAAGELALPVGQIAEPFIDIRDIADIAVAALTGTEHDDQLYEVTGRQLLSFADIAALITERAGRPVRHVDIPHQAFIDGARAAGLPQDHVWLLDYLFTTVLDGRNARVMDGVERALGRPPRSFADYAASVPASAWAATPAAGLAS</sequence>
<protein>
    <submittedName>
        <fullName evidence="2">Uncharacterized protein YbjT (DUF2867 family)</fullName>
    </submittedName>
</protein>
<dbReference type="Proteomes" id="UP000273675">
    <property type="component" value="Unassembled WGS sequence"/>
</dbReference>
<dbReference type="RefSeq" id="WP_121212030.1">
    <property type="nucleotide sequence ID" value="NZ_RBIM01000006.1"/>
</dbReference>
<evidence type="ECO:0000313" key="2">
    <source>
        <dbReference type="EMBL" id="RKQ95521.1"/>
    </source>
</evidence>
<gene>
    <name evidence="2" type="ORF">C7435_2624</name>
</gene>
<dbReference type="EMBL" id="RBIM01000006">
    <property type="protein sequence ID" value="RKQ95521.1"/>
    <property type="molecule type" value="Genomic_DNA"/>
</dbReference>
<dbReference type="InterPro" id="IPR051604">
    <property type="entry name" value="Ergot_Alk_Oxidoreductase"/>
</dbReference>
<dbReference type="PANTHER" id="PTHR43162:SF1">
    <property type="entry name" value="PRESTALK A DIFFERENTIATION PROTEIN A"/>
    <property type="match status" value="1"/>
</dbReference>
<evidence type="ECO:0000313" key="3">
    <source>
        <dbReference type="Proteomes" id="UP000273675"/>
    </source>
</evidence>
<dbReference type="PANTHER" id="PTHR43162">
    <property type="match status" value="1"/>
</dbReference>
<dbReference type="InterPro" id="IPR036291">
    <property type="entry name" value="NAD(P)-bd_dom_sf"/>
</dbReference>
<dbReference type="SUPFAM" id="SSF51735">
    <property type="entry name" value="NAD(P)-binding Rossmann-fold domains"/>
    <property type="match status" value="1"/>
</dbReference>
<accession>A0A495D4P2</accession>